<dbReference type="InterPro" id="IPR006059">
    <property type="entry name" value="SBP"/>
</dbReference>
<evidence type="ECO:0000256" key="2">
    <source>
        <dbReference type="ARBA" id="ARBA00022448"/>
    </source>
</evidence>
<proteinExistence type="inferred from homology"/>
<keyword evidence="4" id="KW-0574">Periplasm</keyword>
<dbReference type="Pfam" id="PF13416">
    <property type="entry name" value="SBP_bac_8"/>
    <property type="match status" value="1"/>
</dbReference>
<evidence type="ECO:0000256" key="1">
    <source>
        <dbReference type="ARBA" id="ARBA00008520"/>
    </source>
</evidence>
<dbReference type="Gene3D" id="3.40.190.10">
    <property type="entry name" value="Periplasmic binding protein-like II"/>
    <property type="match status" value="2"/>
</dbReference>
<organism evidence="6 7">
    <name type="scientific">Rhizobium leguminosarum</name>
    <dbReference type="NCBI Taxonomy" id="384"/>
    <lineage>
        <taxon>Bacteria</taxon>
        <taxon>Pseudomonadati</taxon>
        <taxon>Pseudomonadota</taxon>
        <taxon>Alphaproteobacteria</taxon>
        <taxon>Hyphomicrobiales</taxon>
        <taxon>Rhizobiaceae</taxon>
        <taxon>Rhizobium/Agrobacterium group</taxon>
        <taxon>Rhizobium</taxon>
    </lineage>
</organism>
<protein>
    <submittedName>
        <fullName evidence="6">ABC transporter substrate-binding protein</fullName>
    </submittedName>
</protein>
<dbReference type="GO" id="GO:0055052">
    <property type="term" value="C:ATP-binding cassette (ABC) transporter complex, substrate-binding subunit-containing"/>
    <property type="evidence" value="ECO:0007669"/>
    <property type="project" value="TreeGrafter"/>
</dbReference>
<dbReference type="GO" id="GO:0015768">
    <property type="term" value="P:maltose transport"/>
    <property type="evidence" value="ECO:0007669"/>
    <property type="project" value="TreeGrafter"/>
</dbReference>
<dbReference type="Proteomes" id="UP000183050">
    <property type="component" value="Plasmid unnamed5"/>
</dbReference>
<comment type="similarity">
    <text evidence="1">Belongs to the bacterial solute-binding protein 1 family.</text>
</comment>
<feature type="signal peptide" evidence="5">
    <location>
        <begin position="1"/>
        <end position="27"/>
    </location>
</feature>
<gene>
    <name evidence="6" type="ORF">BMW22_38570</name>
</gene>
<evidence type="ECO:0000313" key="6">
    <source>
        <dbReference type="EMBL" id="API57341.1"/>
    </source>
</evidence>
<keyword evidence="2" id="KW-0813">Transport</keyword>
<evidence type="ECO:0000256" key="4">
    <source>
        <dbReference type="ARBA" id="ARBA00022764"/>
    </source>
</evidence>
<dbReference type="PANTHER" id="PTHR30061:SF50">
    <property type="entry name" value="MALTOSE_MALTODEXTRIN-BINDING PERIPLASMIC PROTEIN"/>
    <property type="match status" value="1"/>
</dbReference>
<keyword evidence="3 5" id="KW-0732">Signal</keyword>
<dbReference type="PANTHER" id="PTHR30061">
    <property type="entry name" value="MALTOSE-BINDING PERIPLASMIC PROTEIN"/>
    <property type="match status" value="1"/>
</dbReference>
<feature type="chain" id="PRO_5012498901" evidence="5">
    <location>
        <begin position="28"/>
        <end position="442"/>
    </location>
</feature>
<geneLocation type="plasmid" evidence="6 7">
    <name>unnamed5</name>
</geneLocation>
<reference evidence="6 7" key="1">
    <citation type="submission" date="2016-11" db="EMBL/GenBank/DDBJ databases">
        <title>Rhizobium leguminosarum bv. viciae strain Vaf12 isolated from Vavilovia formosa root nodules from Russia, Dagestan.</title>
        <authorList>
            <person name="Kimeklis A."/>
        </authorList>
    </citation>
    <scope>NUCLEOTIDE SEQUENCE [LARGE SCALE GENOMIC DNA]</scope>
    <source>
        <strain evidence="6 7">Vaf-108</strain>
        <plasmid evidence="7">Plasmid unnamed5</plasmid>
    </source>
</reference>
<accession>A0A1L3ZNZ8</accession>
<dbReference type="AlphaFoldDB" id="A0A1L3ZNZ8"/>
<dbReference type="SUPFAM" id="SSF53850">
    <property type="entry name" value="Periplasmic binding protein-like II"/>
    <property type="match status" value="1"/>
</dbReference>
<dbReference type="EMBL" id="CP018233">
    <property type="protein sequence ID" value="API57341.1"/>
    <property type="molecule type" value="Genomic_DNA"/>
</dbReference>
<dbReference type="GO" id="GO:1901982">
    <property type="term" value="F:maltose binding"/>
    <property type="evidence" value="ECO:0007669"/>
    <property type="project" value="TreeGrafter"/>
</dbReference>
<evidence type="ECO:0000256" key="5">
    <source>
        <dbReference type="SAM" id="SignalP"/>
    </source>
</evidence>
<keyword evidence="6" id="KW-0614">Plasmid</keyword>
<evidence type="ECO:0000313" key="7">
    <source>
        <dbReference type="Proteomes" id="UP000183050"/>
    </source>
</evidence>
<dbReference type="GO" id="GO:0042956">
    <property type="term" value="P:maltodextrin transmembrane transport"/>
    <property type="evidence" value="ECO:0007669"/>
    <property type="project" value="TreeGrafter"/>
</dbReference>
<evidence type="ECO:0000256" key="3">
    <source>
        <dbReference type="ARBA" id="ARBA00022729"/>
    </source>
</evidence>
<name>A0A1L3ZNZ8_RHILE</name>
<sequence length="442" mass="48394">MHKTKMLQRLALATTLMTALWGGAAQAVDISFFRFFGDCQGEYGEVTDVTKANGECGIITALTNKFNAENTIGANVVTQTAEWGAYYDLLTATYSTGNIPDVAVMHASIMPNFSDRDLLTPLTKPIADLGIQTNDFVPAALKNATAKNEIYALPYDLHALLFHVNMDLMKKAGLVNADGSPILPKSPEELLEQGKKFKEATGKYYIGSEAQSSEGMMVRLFDTLLWQQGVDVLSADGKTASINTAEGLNAAKLISSIFSEGLANPALDYPGSEQAFLNGETGILINGTWGVDNYDTQAKSGKVALKDYRVANVPQLYAKPSVWADSHMWVIPKDDDRSEDKTKAALAFLKFLNDNNFQWSRTGHLSTRQSVLNSEEFKALPHRAEFADTAKNATSLPQIQNQRAVYNAMITDLNAMWLTGTDPQATLEAMQAGVERVLRRNR</sequence>